<dbReference type="Proteomes" id="UP000509301">
    <property type="component" value="Chromosome"/>
</dbReference>
<gene>
    <name evidence="1" type="ORF">GWK48_08290</name>
</gene>
<dbReference type="GeneID" id="55641937"/>
<organism evidence="1 2">
    <name type="scientific">Metallosphaera tengchongensis</name>
    <dbReference type="NCBI Taxonomy" id="1532350"/>
    <lineage>
        <taxon>Archaea</taxon>
        <taxon>Thermoproteota</taxon>
        <taxon>Thermoprotei</taxon>
        <taxon>Sulfolobales</taxon>
        <taxon>Sulfolobaceae</taxon>
        <taxon>Metallosphaera</taxon>
    </lineage>
</organism>
<dbReference type="KEGG" id="mten:GWK48_08290"/>
<sequence>MRIARVGVLLILGYPRNFSGYKDWEVREARLLLRDGKVFLKVSFLKGWKEPEVKEGLAVDVNMAEVVVGKDDEKCFRIPTRLEDAHHYKSLAESLQKKYEKRWKENERILSRIRSYHKKARDVLEDSARKVGEWVVKVTNSLNASSSFLEDLNNLI</sequence>
<dbReference type="RefSeq" id="WP_174631297.1">
    <property type="nucleotide sequence ID" value="NZ_CP049074.1"/>
</dbReference>
<evidence type="ECO:0008006" key="3">
    <source>
        <dbReference type="Google" id="ProtNLM"/>
    </source>
</evidence>
<evidence type="ECO:0000313" key="2">
    <source>
        <dbReference type="Proteomes" id="UP000509301"/>
    </source>
</evidence>
<proteinExistence type="predicted"/>
<reference evidence="1 2" key="1">
    <citation type="submission" date="2020-02" db="EMBL/GenBank/DDBJ databases">
        <title>Comparative genome analysis reveals the metabolism and evolution of the thermophilic archaeal genus Metallosphaera.</title>
        <authorList>
            <person name="Jiang C."/>
        </authorList>
    </citation>
    <scope>NUCLEOTIDE SEQUENCE [LARGE SCALE GENOMIC DNA]</scope>
    <source>
        <strain evidence="1 2">Ric-A</strain>
    </source>
</reference>
<keyword evidence="2" id="KW-1185">Reference proteome</keyword>
<dbReference type="EMBL" id="CP049074">
    <property type="protein sequence ID" value="QKR00370.1"/>
    <property type="molecule type" value="Genomic_DNA"/>
</dbReference>
<name>A0A6N0NZ62_9CREN</name>
<protein>
    <recommendedName>
        <fullName evidence="3">Transposase</fullName>
    </recommendedName>
</protein>
<accession>A0A6N0NZ62</accession>
<evidence type="ECO:0000313" key="1">
    <source>
        <dbReference type="EMBL" id="QKR00370.1"/>
    </source>
</evidence>
<dbReference type="OrthoDB" id="42545at2157"/>
<dbReference type="AlphaFoldDB" id="A0A6N0NZ62"/>